<dbReference type="OrthoDB" id="277094at2"/>
<keyword evidence="2" id="KW-1185">Reference proteome</keyword>
<dbReference type="AlphaFoldDB" id="A0A517SA04"/>
<organism evidence="1 2">
    <name type="scientific">Caulifigura coniformis</name>
    <dbReference type="NCBI Taxonomy" id="2527983"/>
    <lineage>
        <taxon>Bacteria</taxon>
        <taxon>Pseudomonadati</taxon>
        <taxon>Planctomycetota</taxon>
        <taxon>Planctomycetia</taxon>
        <taxon>Planctomycetales</taxon>
        <taxon>Planctomycetaceae</taxon>
        <taxon>Caulifigura</taxon>
    </lineage>
</organism>
<evidence type="ECO:0000313" key="1">
    <source>
        <dbReference type="EMBL" id="QDT52960.1"/>
    </source>
</evidence>
<reference evidence="1 2" key="1">
    <citation type="submission" date="2019-02" db="EMBL/GenBank/DDBJ databases">
        <title>Deep-cultivation of Planctomycetes and their phenomic and genomic characterization uncovers novel biology.</title>
        <authorList>
            <person name="Wiegand S."/>
            <person name="Jogler M."/>
            <person name="Boedeker C."/>
            <person name="Pinto D."/>
            <person name="Vollmers J."/>
            <person name="Rivas-Marin E."/>
            <person name="Kohn T."/>
            <person name="Peeters S.H."/>
            <person name="Heuer A."/>
            <person name="Rast P."/>
            <person name="Oberbeckmann S."/>
            <person name="Bunk B."/>
            <person name="Jeske O."/>
            <person name="Meyerdierks A."/>
            <person name="Storesund J.E."/>
            <person name="Kallscheuer N."/>
            <person name="Luecker S."/>
            <person name="Lage O.M."/>
            <person name="Pohl T."/>
            <person name="Merkel B.J."/>
            <person name="Hornburger P."/>
            <person name="Mueller R.-W."/>
            <person name="Bruemmer F."/>
            <person name="Labrenz M."/>
            <person name="Spormann A.M."/>
            <person name="Op den Camp H."/>
            <person name="Overmann J."/>
            <person name="Amann R."/>
            <person name="Jetten M.S.M."/>
            <person name="Mascher T."/>
            <person name="Medema M.H."/>
            <person name="Devos D.P."/>
            <person name="Kaster A.-K."/>
            <person name="Ovreas L."/>
            <person name="Rohde M."/>
            <person name="Galperin M.Y."/>
            <person name="Jogler C."/>
        </authorList>
    </citation>
    <scope>NUCLEOTIDE SEQUENCE [LARGE SCALE GENOMIC DNA]</scope>
    <source>
        <strain evidence="1 2">Pan44</strain>
    </source>
</reference>
<dbReference type="Proteomes" id="UP000315700">
    <property type="component" value="Chromosome"/>
</dbReference>
<accession>A0A517SA04</accession>
<sequence>MARCERGYLCEVCGDEVEDITISDLYLRFVMGEVDGRALMSTPERHLRCNPVVAQFIVDPDFEPVVVEGPFAKTELDPTDVAAREEFVTRAWRRLQEARQLGLAISEYPLSRTP</sequence>
<dbReference type="EMBL" id="CP036271">
    <property type="protein sequence ID" value="QDT52960.1"/>
    <property type="molecule type" value="Genomic_DNA"/>
</dbReference>
<dbReference type="KEGG" id="ccos:Pan44_09740"/>
<dbReference type="RefSeq" id="WP_145027758.1">
    <property type="nucleotide sequence ID" value="NZ_CP036271.1"/>
</dbReference>
<dbReference type="InParanoid" id="A0A517SA04"/>
<protein>
    <submittedName>
        <fullName evidence="1">Uncharacterized protein</fullName>
    </submittedName>
</protein>
<name>A0A517SA04_9PLAN</name>
<evidence type="ECO:0000313" key="2">
    <source>
        <dbReference type="Proteomes" id="UP000315700"/>
    </source>
</evidence>
<proteinExistence type="predicted"/>
<gene>
    <name evidence="1" type="ORF">Pan44_09740</name>
</gene>